<dbReference type="Proteomes" id="UP000664844">
    <property type="component" value="Unassembled WGS sequence"/>
</dbReference>
<dbReference type="InterPro" id="IPR007111">
    <property type="entry name" value="NACHT_NTPase"/>
</dbReference>
<dbReference type="PROSITE" id="PS50837">
    <property type="entry name" value="NACHT"/>
    <property type="match status" value="1"/>
</dbReference>
<proteinExistence type="predicted"/>
<protein>
    <submittedName>
        <fullName evidence="3">NACHT domain-containing protein</fullName>
    </submittedName>
</protein>
<feature type="transmembrane region" description="Helical" evidence="1">
    <location>
        <begin position="7"/>
        <end position="28"/>
    </location>
</feature>
<sequence>MPKISPAFILILTVLVNGFFCMAIAITAASPTSLGILLGVLTLGCGLLCALTYGLPGGRVEGGVWLFAVLPLIAAVSVYFLLVSESLNPAFQANLSAASVLLWVLGTGLPTVLILWQRWQRWQSSPIAGRSGLLAVVESEAIARQQQSLHYAVQRYLVREPLTEELPRLWDVEVKIGKHPRRKLEPEQGILEGFQVAAPRQAGVEALNALGVRADPETGALEMGAIAGIVLILGAPGSGKTSTLLELAQELCDRARQNELEPVPVVLDLAHWQDELPLLTWIEEEVCHKYNTHRKLVRELLADDRLLPLLDGLDELDSTQQEHCLTEIAQSKRQNGQVLPLVLCTRMDTYKQRATRLRLYAAVGVQPLKMDQIERYLLASRSRELWENLQTEPTLFRLAKTPLFLNLMTVAYEEILIHSWKRLKTRDERQRYVFNAYIRRQLSREMEKPVYSRKTEPPAEQTKLWLRWLAGVMSQSNQRIFSPESLPALRLQPSREQLKYPLALVLLFILLYAGLFALIYGWEVGGIYGIFFGIIALSCGGIIALKAPDIELKTTSPRTLWQSAIVSVSCCLIGFLSFQLIGAILSAVTTTGGWVMYLLSVLFFMGATAPILGLICGLITAIPWMKHLLVRVILWRRGEIPWNYSRFLEYVSQRLFLQRVGWQQYRFIHELLRDRLGES</sequence>
<keyword evidence="4" id="KW-1185">Reference proteome</keyword>
<keyword evidence="1" id="KW-0472">Membrane</keyword>
<accession>A0ABS3FV87</accession>
<dbReference type="Pfam" id="PF05729">
    <property type="entry name" value="NACHT"/>
    <property type="match status" value="1"/>
</dbReference>
<feature type="transmembrane region" description="Helical" evidence="1">
    <location>
        <begin position="565"/>
        <end position="588"/>
    </location>
</feature>
<comment type="caution">
    <text evidence="3">The sequence shown here is derived from an EMBL/GenBank/DDBJ whole genome shotgun (WGS) entry which is preliminary data.</text>
</comment>
<name>A0ABS3FV87_9CYAN</name>
<keyword evidence="1" id="KW-0812">Transmembrane</keyword>
<keyword evidence="1" id="KW-1133">Transmembrane helix</keyword>
<dbReference type="SUPFAM" id="SSF52540">
    <property type="entry name" value="P-loop containing nucleoside triphosphate hydrolases"/>
    <property type="match status" value="1"/>
</dbReference>
<feature type="transmembrane region" description="Helical" evidence="1">
    <location>
        <begin position="95"/>
        <end position="116"/>
    </location>
</feature>
<feature type="domain" description="NACHT" evidence="2">
    <location>
        <begin position="228"/>
        <end position="316"/>
    </location>
</feature>
<dbReference type="RefSeq" id="WP_207089019.1">
    <property type="nucleotide sequence ID" value="NZ_JAFLQW010000425.1"/>
</dbReference>
<feature type="transmembrane region" description="Helical" evidence="1">
    <location>
        <begin position="526"/>
        <end position="545"/>
    </location>
</feature>
<dbReference type="EMBL" id="JAFLQW010000425">
    <property type="protein sequence ID" value="MBO0350546.1"/>
    <property type="molecule type" value="Genomic_DNA"/>
</dbReference>
<dbReference type="Gene3D" id="3.40.50.300">
    <property type="entry name" value="P-loop containing nucleotide triphosphate hydrolases"/>
    <property type="match status" value="1"/>
</dbReference>
<evidence type="ECO:0000313" key="4">
    <source>
        <dbReference type="Proteomes" id="UP000664844"/>
    </source>
</evidence>
<evidence type="ECO:0000313" key="3">
    <source>
        <dbReference type="EMBL" id="MBO0350546.1"/>
    </source>
</evidence>
<organism evidence="3 4">
    <name type="scientific">Phormidium pseudopriestleyi FRX01</name>
    <dbReference type="NCBI Taxonomy" id="1759528"/>
    <lineage>
        <taxon>Bacteria</taxon>
        <taxon>Bacillati</taxon>
        <taxon>Cyanobacteriota</taxon>
        <taxon>Cyanophyceae</taxon>
        <taxon>Oscillatoriophycideae</taxon>
        <taxon>Oscillatoriales</taxon>
        <taxon>Oscillatoriaceae</taxon>
        <taxon>Phormidium</taxon>
    </lineage>
</organism>
<feature type="transmembrane region" description="Helical" evidence="1">
    <location>
        <begin position="500"/>
        <end position="520"/>
    </location>
</feature>
<evidence type="ECO:0000256" key="1">
    <source>
        <dbReference type="SAM" id="Phobius"/>
    </source>
</evidence>
<dbReference type="InterPro" id="IPR027417">
    <property type="entry name" value="P-loop_NTPase"/>
</dbReference>
<feature type="transmembrane region" description="Helical" evidence="1">
    <location>
        <begin position="594"/>
        <end position="622"/>
    </location>
</feature>
<reference evidence="3 4" key="1">
    <citation type="submission" date="2021-03" db="EMBL/GenBank/DDBJ databases">
        <title>Metabolic Capacity of the Antarctic Cyanobacterium Phormidium pseudopriestleyi that Sustains Oxygenic Photosynthesis in the Presence of Hydrogen Sulfide.</title>
        <authorList>
            <person name="Lumian J.E."/>
            <person name="Jungblut A.D."/>
            <person name="Dillon M.L."/>
            <person name="Hawes I."/>
            <person name="Doran P.T."/>
            <person name="Mackey T.J."/>
            <person name="Dick G.J."/>
            <person name="Grettenberger C.L."/>
            <person name="Sumner D.Y."/>
        </authorList>
    </citation>
    <scope>NUCLEOTIDE SEQUENCE [LARGE SCALE GENOMIC DNA]</scope>
    <source>
        <strain evidence="3 4">FRX01</strain>
    </source>
</reference>
<feature type="transmembrane region" description="Helical" evidence="1">
    <location>
        <begin position="62"/>
        <end position="83"/>
    </location>
</feature>
<gene>
    <name evidence="3" type="ORF">J0895_15870</name>
</gene>
<feature type="transmembrane region" description="Helical" evidence="1">
    <location>
        <begin position="34"/>
        <end position="55"/>
    </location>
</feature>
<evidence type="ECO:0000259" key="2">
    <source>
        <dbReference type="PROSITE" id="PS50837"/>
    </source>
</evidence>